<dbReference type="PANTHER" id="PTHR19290">
    <property type="entry name" value="BASIC HELIX-LOOP-HELIX PROTEIN NEUROGENIN-RELATED"/>
    <property type="match status" value="1"/>
</dbReference>
<dbReference type="Gene3D" id="4.10.280.10">
    <property type="entry name" value="Helix-loop-helix DNA-binding domain"/>
    <property type="match status" value="1"/>
</dbReference>
<feature type="compositionally biased region" description="Polar residues" evidence="8">
    <location>
        <begin position="66"/>
        <end position="75"/>
    </location>
</feature>
<evidence type="ECO:0000259" key="9">
    <source>
        <dbReference type="PROSITE" id="PS50888"/>
    </source>
</evidence>
<feature type="compositionally biased region" description="Acidic residues" evidence="8">
    <location>
        <begin position="31"/>
        <end position="41"/>
    </location>
</feature>
<evidence type="ECO:0000256" key="6">
    <source>
        <dbReference type="ARBA" id="ARBA00023163"/>
    </source>
</evidence>
<dbReference type="OrthoDB" id="5969565at2759"/>
<keyword evidence="6" id="KW-0804">Transcription</keyword>
<dbReference type="PANTHER" id="PTHR19290:SF163">
    <property type="entry name" value="BASIC HELIX-LOOP-HELIX NEURAL TRANSCRIPTION FACTOR TAP"/>
    <property type="match status" value="1"/>
</dbReference>
<keyword evidence="5" id="KW-0238">DNA-binding</keyword>
<proteinExistence type="predicted"/>
<dbReference type="GO" id="GO:0046983">
    <property type="term" value="F:protein dimerization activity"/>
    <property type="evidence" value="ECO:0007669"/>
    <property type="project" value="InterPro"/>
</dbReference>
<dbReference type="EMBL" id="OC916672">
    <property type="protein sequence ID" value="CAD7644929.1"/>
    <property type="molecule type" value="Genomic_DNA"/>
</dbReference>
<protein>
    <recommendedName>
        <fullName evidence="9">BHLH domain-containing protein</fullName>
    </recommendedName>
</protein>
<evidence type="ECO:0000256" key="2">
    <source>
        <dbReference type="ARBA" id="ARBA00022782"/>
    </source>
</evidence>
<keyword evidence="1" id="KW-0217">Developmental protein</keyword>
<feature type="compositionally biased region" description="Basic and acidic residues" evidence="8">
    <location>
        <begin position="77"/>
        <end position="88"/>
    </location>
</feature>
<dbReference type="AlphaFoldDB" id="A0A7R9LNG9"/>
<evidence type="ECO:0000256" key="3">
    <source>
        <dbReference type="ARBA" id="ARBA00022902"/>
    </source>
</evidence>
<sequence>MTTESFRCVTKAYQNVHHFHAMTPISNMTDSDMEDFDDEDRSYDRSSDFMSIGGSDGDHDDDDCVSITSNMSHLKTTSKDKSATKENDISSPTNSDADLDSKTKKKRFTKSRTRARSPTVVVRIKKNRRLKANDRERNRMHMLNKALEKLRKVLPAFPDDTKLTKIETLRFAHNYIWALSETVKMLDSRDNNNMSLIASQAIAAASEALSAKPSIGIDVTHFPAINSPSSVDTYNSTISSSTTSSPPPPLNWDSEAKPKLDITSNGTDSADTSSRSGSESSFLML</sequence>
<keyword evidence="3" id="KW-0524">Neurogenesis</keyword>
<feature type="region of interest" description="Disordered" evidence="8">
    <location>
        <begin position="233"/>
        <end position="285"/>
    </location>
</feature>
<dbReference type="GO" id="GO:0005634">
    <property type="term" value="C:nucleus"/>
    <property type="evidence" value="ECO:0007669"/>
    <property type="project" value="TreeGrafter"/>
</dbReference>
<dbReference type="InterPro" id="IPR050359">
    <property type="entry name" value="bHLH_transcription_factors"/>
</dbReference>
<keyword evidence="4" id="KW-0805">Transcription regulation</keyword>
<feature type="region of interest" description="Disordered" evidence="8">
    <location>
        <begin position="26"/>
        <end position="118"/>
    </location>
</feature>
<evidence type="ECO:0000256" key="8">
    <source>
        <dbReference type="SAM" id="MobiDB-lite"/>
    </source>
</evidence>
<organism evidence="10">
    <name type="scientific">Oppiella nova</name>
    <dbReference type="NCBI Taxonomy" id="334625"/>
    <lineage>
        <taxon>Eukaryota</taxon>
        <taxon>Metazoa</taxon>
        <taxon>Ecdysozoa</taxon>
        <taxon>Arthropoda</taxon>
        <taxon>Chelicerata</taxon>
        <taxon>Arachnida</taxon>
        <taxon>Acari</taxon>
        <taxon>Acariformes</taxon>
        <taxon>Sarcoptiformes</taxon>
        <taxon>Oribatida</taxon>
        <taxon>Brachypylina</taxon>
        <taxon>Oppioidea</taxon>
        <taxon>Oppiidae</taxon>
        <taxon>Oppiella</taxon>
    </lineage>
</organism>
<dbReference type="GO" id="GO:0061564">
    <property type="term" value="P:axon development"/>
    <property type="evidence" value="ECO:0007669"/>
    <property type="project" value="TreeGrafter"/>
</dbReference>
<accession>A0A7R9LNG9</accession>
<reference evidence="10" key="1">
    <citation type="submission" date="2020-11" db="EMBL/GenBank/DDBJ databases">
        <authorList>
            <person name="Tran Van P."/>
        </authorList>
    </citation>
    <scope>NUCLEOTIDE SEQUENCE</scope>
</reference>
<dbReference type="SUPFAM" id="SSF47459">
    <property type="entry name" value="HLH, helix-loop-helix DNA-binding domain"/>
    <property type="match status" value="1"/>
</dbReference>
<feature type="compositionally biased region" description="Polar residues" evidence="8">
    <location>
        <begin position="262"/>
        <end position="285"/>
    </location>
</feature>
<keyword evidence="7" id="KW-0539">Nucleus</keyword>
<evidence type="ECO:0000313" key="11">
    <source>
        <dbReference type="Proteomes" id="UP000728032"/>
    </source>
</evidence>
<dbReference type="GO" id="GO:0000981">
    <property type="term" value="F:DNA-binding transcription factor activity, RNA polymerase II-specific"/>
    <property type="evidence" value="ECO:0007669"/>
    <property type="project" value="TreeGrafter"/>
</dbReference>
<evidence type="ECO:0000256" key="4">
    <source>
        <dbReference type="ARBA" id="ARBA00023015"/>
    </source>
</evidence>
<keyword evidence="2" id="KW-0221">Differentiation</keyword>
<gene>
    <name evidence="10" type="ORF">ONB1V03_LOCUS4942</name>
</gene>
<dbReference type="FunFam" id="4.10.280.10:FF:000006">
    <property type="entry name" value="Neurogenic differentiation factor"/>
    <property type="match status" value="1"/>
</dbReference>
<feature type="domain" description="BHLH" evidence="9">
    <location>
        <begin position="127"/>
        <end position="179"/>
    </location>
</feature>
<dbReference type="SMART" id="SM00353">
    <property type="entry name" value="HLH"/>
    <property type="match status" value="1"/>
</dbReference>
<dbReference type="CDD" id="cd11428">
    <property type="entry name" value="bHLH_TS_NGN"/>
    <property type="match status" value="1"/>
</dbReference>
<dbReference type="Pfam" id="PF00010">
    <property type="entry name" value="HLH"/>
    <property type="match status" value="1"/>
</dbReference>
<dbReference type="GO" id="GO:0045944">
    <property type="term" value="P:positive regulation of transcription by RNA polymerase II"/>
    <property type="evidence" value="ECO:0007669"/>
    <property type="project" value="TreeGrafter"/>
</dbReference>
<dbReference type="InterPro" id="IPR011598">
    <property type="entry name" value="bHLH_dom"/>
</dbReference>
<dbReference type="PROSITE" id="PS50888">
    <property type="entry name" value="BHLH"/>
    <property type="match status" value="1"/>
</dbReference>
<evidence type="ECO:0000256" key="5">
    <source>
        <dbReference type="ARBA" id="ARBA00023125"/>
    </source>
</evidence>
<dbReference type="Proteomes" id="UP000728032">
    <property type="component" value="Unassembled WGS sequence"/>
</dbReference>
<dbReference type="GO" id="GO:0007423">
    <property type="term" value="P:sensory organ development"/>
    <property type="evidence" value="ECO:0007669"/>
    <property type="project" value="TreeGrafter"/>
</dbReference>
<name>A0A7R9LNG9_9ACAR</name>
<dbReference type="GO" id="GO:0070888">
    <property type="term" value="F:E-box binding"/>
    <property type="evidence" value="ECO:0007669"/>
    <property type="project" value="TreeGrafter"/>
</dbReference>
<evidence type="ECO:0000313" key="10">
    <source>
        <dbReference type="EMBL" id="CAD7644929.1"/>
    </source>
</evidence>
<dbReference type="InterPro" id="IPR036638">
    <property type="entry name" value="HLH_DNA-bd_sf"/>
</dbReference>
<evidence type="ECO:0000256" key="1">
    <source>
        <dbReference type="ARBA" id="ARBA00022473"/>
    </source>
</evidence>
<keyword evidence="11" id="KW-1185">Reference proteome</keyword>
<evidence type="ECO:0000256" key="7">
    <source>
        <dbReference type="ARBA" id="ARBA00023242"/>
    </source>
</evidence>
<dbReference type="EMBL" id="CAJPVJ010001847">
    <property type="protein sequence ID" value="CAG2165400.1"/>
    <property type="molecule type" value="Genomic_DNA"/>
</dbReference>
<feature type="compositionally biased region" description="Basic residues" evidence="8">
    <location>
        <begin position="103"/>
        <end position="115"/>
    </location>
</feature>